<accession>A0A4Y2NLF7</accession>
<organism evidence="1 2">
    <name type="scientific">Araneus ventricosus</name>
    <name type="common">Orbweaver spider</name>
    <name type="synonym">Epeira ventricosa</name>
    <dbReference type="NCBI Taxonomy" id="182803"/>
    <lineage>
        <taxon>Eukaryota</taxon>
        <taxon>Metazoa</taxon>
        <taxon>Ecdysozoa</taxon>
        <taxon>Arthropoda</taxon>
        <taxon>Chelicerata</taxon>
        <taxon>Arachnida</taxon>
        <taxon>Araneae</taxon>
        <taxon>Araneomorphae</taxon>
        <taxon>Entelegynae</taxon>
        <taxon>Araneoidea</taxon>
        <taxon>Araneidae</taxon>
        <taxon>Araneus</taxon>
    </lineage>
</organism>
<keyword evidence="2" id="KW-1185">Reference proteome</keyword>
<comment type="caution">
    <text evidence="1">The sequence shown here is derived from an EMBL/GenBank/DDBJ whole genome shotgun (WGS) entry which is preliminary data.</text>
</comment>
<dbReference type="AlphaFoldDB" id="A0A4Y2NLF7"/>
<evidence type="ECO:0000313" key="1">
    <source>
        <dbReference type="EMBL" id="GBN40141.1"/>
    </source>
</evidence>
<evidence type="ECO:0000313" key="2">
    <source>
        <dbReference type="Proteomes" id="UP000499080"/>
    </source>
</evidence>
<sequence length="93" mass="10453">MIKYIFRKIVCYFSLPTKGTLYGMTYAKAIKTLDLEGTAHHRIQQGKAVTRSGNSQFRHLPWGYPGSIRSESPPGTLTSLNAKPQRMTLLLDP</sequence>
<dbReference type="EMBL" id="BGPR01009460">
    <property type="protein sequence ID" value="GBN40141.1"/>
    <property type="molecule type" value="Genomic_DNA"/>
</dbReference>
<proteinExistence type="predicted"/>
<protein>
    <submittedName>
        <fullName evidence="1">Uncharacterized protein</fullName>
    </submittedName>
</protein>
<dbReference type="Proteomes" id="UP000499080">
    <property type="component" value="Unassembled WGS sequence"/>
</dbReference>
<reference evidence="1 2" key="1">
    <citation type="journal article" date="2019" name="Sci. Rep.">
        <title>Orb-weaving spider Araneus ventricosus genome elucidates the spidroin gene catalogue.</title>
        <authorList>
            <person name="Kono N."/>
            <person name="Nakamura H."/>
            <person name="Ohtoshi R."/>
            <person name="Moran D.A.P."/>
            <person name="Shinohara A."/>
            <person name="Yoshida Y."/>
            <person name="Fujiwara M."/>
            <person name="Mori M."/>
            <person name="Tomita M."/>
            <person name="Arakawa K."/>
        </authorList>
    </citation>
    <scope>NUCLEOTIDE SEQUENCE [LARGE SCALE GENOMIC DNA]</scope>
</reference>
<gene>
    <name evidence="1" type="ORF">AVEN_2449_1</name>
</gene>
<name>A0A4Y2NLF7_ARAVE</name>